<dbReference type="GO" id="GO:0004930">
    <property type="term" value="F:G protein-coupled receptor activity"/>
    <property type="evidence" value="ECO:0007669"/>
    <property type="project" value="UniProtKB-KW"/>
</dbReference>
<dbReference type="GO" id="GO:0042923">
    <property type="term" value="F:neuropeptide binding"/>
    <property type="evidence" value="ECO:0007669"/>
    <property type="project" value="TreeGrafter"/>
</dbReference>
<keyword evidence="3 9" id="KW-0812">Transmembrane</keyword>
<keyword evidence="6 9" id="KW-0472">Membrane</keyword>
<dbReference type="PROSITE" id="PS50262">
    <property type="entry name" value="G_PROTEIN_RECEP_F1_2"/>
    <property type="match status" value="1"/>
</dbReference>
<dbReference type="GO" id="GO:0007218">
    <property type="term" value="P:neuropeptide signaling pathway"/>
    <property type="evidence" value="ECO:0007669"/>
    <property type="project" value="TreeGrafter"/>
</dbReference>
<evidence type="ECO:0000256" key="4">
    <source>
        <dbReference type="ARBA" id="ARBA00022989"/>
    </source>
</evidence>
<protein>
    <recommendedName>
        <fullName evidence="10">G-protein coupled receptors family 1 profile domain-containing protein</fullName>
    </recommendedName>
</protein>
<sequence length="225" mass="26778">MSNFDIRRLYVSRTCTLLFYAYNVAGVAVPFAFVTFSINRLCLMVYHAKPFFKKKRWLIICIVCQWIGEFIISLPSIFRKEPYCNTELWGRIYTCMMAVFVPSFINIMLNIAIFIRVRSATRRVQPRTNNTSENSNRIQQARISPREIFLLRQMIFIFLTFIIGWTPVYIVNIINPILHIHPIISQLSILLCEVSLLSIIINLFMWNHELRQYFFNKIRHCFVYI</sequence>
<keyword evidence="2" id="KW-1003">Cell membrane</keyword>
<reference evidence="11" key="1">
    <citation type="submission" date="2021-02" db="EMBL/GenBank/DDBJ databases">
        <authorList>
            <person name="Nowell W R."/>
        </authorList>
    </citation>
    <scope>NUCLEOTIDE SEQUENCE</scope>
</reference>
<keyword evidence="8" id="KW-0807">Transducer</keyword>
<comment type="subcellular location">
    <subcellularLocation>
        <location evidence="1">Cell membrane</location>
        <topology evidence="1">Multi-pass membrane protein</topology>
    </subcellularLocation>
</comment>
<evidence type="ECO:0000313" key="12">
    <source>
        <dbReference type="EMBL" id="CAF4072186.1"/>
    </source>
</evidence>
<dbReference type="OrthoDB" id="10001038at2759"/>
<dbReference type="Gene3D" id="1.20.1070.10">
    <property type="entry name" value="Rhodopsin 7-helix transmembrane proteins"/>
    <property type="match status" value="1"/>
</dbReference>
<accession>A0A815L790</accession>
<gene>
    <name evidence="12" type="ORF">OTI717_LOCUS32732</name>
    <name evidence="11" type="ORF">RFH988_LOCUS34896</name>
</gene>
<feature type="transmembrane region" description="Helical" evidence="9">
    <location>
        <begin position="57"/>
        <end position="78"/>
    </location>
</feature>
<evidence type="ECO:0000256" key="8">
    <source>
        <dbReference type="ARBA" id="ARBA00023224"/>
    </source>
</evidence>
<evidence type="ECO:0000256" key="2">
    <source>
        <dbReference type="ARBA" id="ARBA00022475"/>
    </source>
</evidence>
<feature type="domain" description="G-protein coupled receptors family 1 profile" evidence="10">
    <location>
        <begin position="1"/>
        <end position="206"/>
    </location>
</feature>
<dbReference type="PANTHER" id="PTHR24229">
    <property type="entry name" value="NEUROPEPTIDES RECEPTOR"/>
    <property type="match status" value="1"/>
</dbReference>
<evidence type="ECO:0000256" key="3">
    <source>
        <dbReference type="ARBA" id="ARBA00022692"/>
    </source>
</evidence>
<comment type="caution">
    <text evidence="11">The sequence shown here is derived from an EMBL/GenBank/DDBJ whole genome shotgun (WGS) entry which is preliminary data.</text>
</comment>
<evidence type="ECO:0000313" key="11">
    <source>
        <dbReference type="EMBL" id="CAF1402334.1"/>
    </source>
</evidence>
<dbReference type="CDD" id="cd00637">
    <property type="entry name" value="7tm_classA_rhodopsin-like"/>
    <property type="match status" value="1"/>
</dbReference>
<evidence type="ECO:0000256" key="9">
    <source>
        <dbReference type="SAM" id="Phobius"/>
    </source>
</evidence>
<evidence type="ECO:0000256" key="7">
    <source>
        <dbReference type="ARBA" id="ARBA00023170"/>
    </source>
</evidence>
<keyword evidence="4 9" id="KW-1133">Transmembrane helix</keyword>
<evidence type="ECO:0000313" key="13">
    <source>
        <dbReference type="Proteomes" id="UP000663882"/>
    </source>
</evidence>
<feature type="transmembrane region" description="Helical" evidence="9">
    <location>
        <begin position="20"/>
        <end position="45"/>
    </location>
</feature>
<dbReference type="GO" id="GO:0005886">
    <property type="term" value="C:plasma membrane"/>
    <property type="evidence" value="ECO:0007669"/>
    <property type="project" value="UniProtKB-SubCell"/>
</dbReference>
<dbReference type="GO" id="GO:0043005">
    <property type="term" value="C:neuron projection"/>
    <property type="evidence" value="ECO:0007669"/>
    <property type="project" value="TreeGrafter"/>
</dbReference>
<dbReference type="Pfam" id="PF00001">
    <property type="entry name" value="7tm_1"/>
    <property type="match status" value="1"/>
</dbReference>
<dbReference type="Proteomes" id="UP000663823">
    <property type="component" value="Unassembled WGS sequence"/>
</dbReference>
<organism evidence="11 13">
    <name type="scientific">Rotaria sordida</name>
    <dbReference type="NCBI Taxonomy" id="392033"/>
    <lineage>
        <taxon>Eukaryota</taxon>
        <taxon>Metazoa</taxon>
        <taxon>Spiralia</taxon>
        <taxon>Gnathifera</taxon>
        <taxon>Rotifera</taxon>
        <taxon>Eurotatoria</taxon>
        <taxon>Bdelloidea</taxon>
        <taxon>Philodinida</taxon>
        <taxon>Philodinidae</taxon>
        <taxon>Rotaria</taxon>
    </lineage>
</organism>
<dbReference type="AlphaFoldDB" id="A0A815L790"/>
<evidence type="ECO:0000256" key="6">
    <source>
        <dbReference type="ARBA" id="ARBA00023136"/>
    </source>
</evidence>
<dbReference type="EMBL" id="CAJOAX010010281">
    <property type="protein sequence ID" value="CAF4072186.1"/>
    <property type="molecule type" value="Genomic_DNA"/>
</dbReference>
<feature type="transmembrane region" description="Helical" evidence="9">
    <location>
        <begin position="183"/>
        <end position="205"/>
    </location>
</feature>
<keyword evidence="5" id="KW-0297">G-protein coupled receptor</keyword>
<dbReference type="Proteomes" id="UP000663882">
    <property type="component" value="Unassembled WGS sequence"/>
</dbReference>
<feature type="transmembrane region" description="Helical" evidence="9">
    <location>
        <begin position="149"/>
        <end position="171"/>
    </location>
</feature>
<evidence type="ECO:0000259" key="10">
    <source>
        <dbReference type="PROSITE" id="PS50262"/>
    </source>
</evidence>
<dbReference type="InterPro" id="IPR017452">
    <property type="entry name" value="GPCR_Rhodpsn_7TM"/>
</dbReference>
<dbReference type="EMBL" id="CAJNOO010005056">
    <property type="protein sequence ID" value="CAF1402334.1"/>
    <property type="molecule type" value="Genomic_DNA"/>
</dbReference>
<dbReference type="InterPro" id="IPR000276">
    <property type="entry name" value="GPCR_Rhodpsn"/>
</dbReference>
<proteinExistence type="predicted"/>
<dbReference type="SUPFAM" id="SSF81321">
    <property type="entry name" value="Family A G protein-coupled receptor-like"/>
    <property type="match status" value="1"/>
</dbReference>
<keyword evidence="7" id="KW-0675">Receptor</keyword>
<evidence type="ECO:0000256" key="1">
    <source>
        <dbReference type="ARBA" id="ARBA00004651"/>
    </source>
</evidence>
<name>A0A815L790_9BILA</name>
<feature type="transmembrane region" description="Helical" evidence="9">
    <location>
        <begin position="90"/>
        <end position="115"/>
    </location>
</feature>
<dbReference type="PANTHER" id="PTHR24229:SF40">
    <property type="entry name" value="ALLATOSTATIN C RECEPTOR 1-RELATED"/>
    <property type="match status" value="1"/>
</dbReference>
<evidence type="ECO:0000256" key="5">
    <source>
        <dbReference type="ARBA" id="ARBA00023040"/>
    </source>
</evidence>